<evidence type="ECO:0000256" key="4">
    <source>
        <dbReference type="ARBA" id="ARBA00022679"/>
    </source>
</evidence>
<evidence type="ECO:0000313" key="10">
    <source>
        <dbReference type="Proteomes" id="UP001236258"/>
    </source>
</evidence>
<keyword evidence="1 6" id="KW-0963">Cytoplasm</keyword>
<keyword evidence="10" id="KW-1185">Reference proteome</keyword>
<dbReference type="PRINTS" id="PR00507">
    <property type="entry name" value="N12N6MTFRASE"/>
</dbReference>
<evidence type="ECO:0000256" key="5">
    <source>
        <dbReference type="ARBA" id="ARBA00022691"/>
    </source>
</evidence>
<dbReference type="CDD" id="cd02440">
    <property type="entry name" value="AdoMet_MTases"/>
    <property type="match status" value="1"/>
</dbReference>
<evidence type="ECO:0000259" key="7">
    <source>
        <dbReference type="Pfam" id="PF05175"/>
    </source>
</evidence>
<dbReference type="PROSITE" id="PS00092">
    <property type="entry name" value="N6_MTASE"/>
    <property type="match status" value="1"/>
</dbReference>
<dbReference type="Gene3D" id="3.40.50.150">
    <property type="entry name" value="Vaccinia Virus protein VP39"/>
    <property type="match status" value="2"/>
</dbReference>
<dbReference type="InterPro" id="IPR029063">
    <property type="entry name" value="SAM-dependent_MTases_sf"/>
</dbReference>
<comment type="subcellular location">
    <subcellularLocation>
        <location evidence="6">Cytoplasm</location>
    </subcellularLocation>
</comment>
<dbReference type="InterPro" id="IPR013675">
    <property type="entry name" value="Mtase_sm_N"/>
</dbReference>
<keyword evidence="4 6" id="KW-0808">Transferase</keyword>
<evidence type="ECO:0000256" key="3">
    <source>
        <dbReference type="ARBA" id="ARBA00022603"/>
    </source>
</evidence>
<evidence type="ECO:0000256" key="1">
    <source>
        <dbReference type="ARBA" id="ARBA00022490"/>
    </source>
</evidence>
<dbReference type="Pfam" id="PF05175">
    <property type="entry name" value="MTS"/>
    <property type="match status" value="1"/>
</dbReference>
<dbReference type="PANTHER" id="PTHR47816">
    <property type="entry name" value="RIBOSOMAL RNA SMALL SUBUNIT METHYLTRANSFERASE C"/>
    <property type="match status" value="1"/>
</dbReference>
<gene>
    <name evidence="6" type="primary">rsmC</name>
    <name evidence="9" type="ORF">Q3O59_02965</name>
</gene>
<evidence type="ECO:0000259" key="8">
    <source>
        <dbReference type="Pfam" id="PF08468"/>
    </source>
</evidence>
<name>A0ABT9GLZ9_9GAMM</name>
<organism evidence="9 10">
    <name type="scientific">Alkalimonas delamerensis</name>
    <dbReference type="NCBI Taxonomy" id="265981"/>
    <lineage>
        <taxon>Bacteria</taxon>
        <taxon>Pseudomonadati</taxon>
        <taxon>Pseudomonadota</taxon>
        <taxon>Gammaproteobacteria</taxon>
        <taxon>Alkalimonas</taxon>
    </lineage>
</organism>
<dbReference type="Proteomes" id="UP001236258">
    <property type="component" value="Unassembled WGS sequence"/>
</dbReference>
<dbReference type="GO" id="GO:0052916">
    <property type="term" value="F:23S rRNA (guanine(1835)-N(2))-methyltransferase activity"/>
    <property type="evidence" value="ECO:0007669"/>
    <property type="project" value="UniProtKB-EC"/>
</dbReference>
<evidence type="ECO:0000313" key="9">
    <source>
        <dbReference type="EMBL" id="MDP4527992.1"/>
    </source>
</evidence>
<comment type="subunit">
    <text evidence="6">Monomer.</text>
</comment>
<comment type="catalytic activity">
    <reaction evidence="6">
        <text>guanosine(1207) in 16S rRNA + S-adenosyl-L-methionine = N(2)-methylguanosine(1207) in 16S rRNA + S-adenosyl-L-homocysteine + H(+)</text>
        <dbReference type="Rhea" id="RHEA:42736"/>
        <dbReference type="Rhea" id="RHEA-COMP:10213"/>
        <dbReference type="Rhea" id="RHEA-COMP:10214"/>
        <dbReference type="ChEBI" id="CHEBI:15378"/>
        <dbReference type="ChEBI" id="CHEBI:57856"/>
        <dbReference type="ChEBI" id="CHEBI:59789"/>
        <dbReference type="ChEBI" id="CHEBI:74269"/>
        <dbReference type="ChEBI" id="CHEBI:74481"/>
        <dbReference type="EC" id="2.1.1.172"/>
    </reaction>
</comment>
<reference evidence="9 10" key="1">
    <citation type="submission" date="2023-08" db="EMBL/GenBank/DDBJ databases">
        <authorList>
            <person name="Joshi A."/>
            <person name="Thite S."/>
        </authorList>
    </citation>
    <scope>NUCLEOTIDE SEQUENCE [LARGE SCALE GENOMIC DNA]</scope>
    <source>
        <strain evidence="9 10">1E1</strain>
    </source>
</reference>
<proteinExistence type="inferred from homology"/>
<evidence type="ECO:0000256" key="2">
    <source>
        <dbReference type="ARBA" id="ARBA00022552"/>
    </source>
</evidence>
<keyword evidence="5 6" id="KW-0949">S-adenosyl-L-methionine</keyword>
<evidence type="ECO:0000256" key="6">
    <source>
        <dbReference type="HAMAP-Rule" id="MF_01862"/>
    </source>
</evidence>
<accession>A0ABT9GLZ9</accession>
<dbReference type="EMBL" id="JAUZVY010000001">
    <property type="protein sequence ID" value="MDP4527992.1"/>
    <property type="molecule type" value="Genomic_DNA"/>
</dbReference>
<dbReference type="InterPro" id="IPR002052">
    <property type="entry name" value="DNA_methylase_N6_adenine_CS"/>
</dbReference>
<dbReference type="InterPro" id="IPR007848">
    <property type="entry name" value="Small_mtfrase_dom"/>
</dbReference>
<comment type="similarity">
    <text evidence="6">Belongs to the methyltransferase superfamily. RsmC family.</text>
</comment>
<dbReference type="GO" id="GO:0052914">
    <property type="term" value="F:16S rRNA (guanine(1207)-N(2))-methyltransferase activity"/>
    <property type="evidence" value="ECO:0007669"/>
    <property type="project" value="UniProtKB-EC"/>
</dbReference>
<dbReference type="Pfam" id="PF08468">
    <property type="entry name" value="MTS_N"/>
    <property type="match status" value="1"/>
</dbReference>
<dbReference type="PANTHER" id="PTHR47816:SF4">
    <property type="entry name" value="RIBOSOMAL RNA SMALL SUBUNIT METHYLTRANSFERASE C"/>
    <property type="match status" value="1"/>
</dbReference>
<dbReference type="SUPFAM" id="SSF53335">
    <property type="entry name" value="S-adenosyl-L-methionine-dependent methyltransferases"/>
    <property type="match status" value="1"/>
</dbReference>
<feature type="domain" description="Methyltransferase small N-terminal" evidence="8">
    <location>
        <begin position="6"/>
        <end position="157"/>
    </location>
</feature>
<protein>
    <recommendedName>
        <fullName evidence="6">Ribosomal RNA small subunit methyltransferase C</fullName>
        <ecNumber evidence="6">2.1.1.172</ecNumber>
    </recommendedName>
    <alternativeName>
        <fullName evidence="6">16S rRNA m2G1207 methyltransferase</fullName>
    </alternativeName>
    <alternativeName>
        <fullName evidence="6">rRNA (guanine-N(2)-)-methyltransferase RsmC</fullName>
    </alternativeName>
</protein>
<dbReference type="InterPro" id="IPR046977">
    <property type="entry name" value="RsmC/RlmG"/>
</dbReference>
<sequence length="338" mass="35962">MLSTASQMLLRNLADLPGPTLLVEPPLDQLASQLPASFRPQCAVYSSHLAVAERYSQAGLPCSSALKPSFAQRFASAVLFYPKSKEQLGFMLAQLEPLLAEAAEVFIVGDNKSGIKTLPKQLSNWQLSAHKLDNARHALWFVVNGKLSPAAIASQPFTATLAGIALQIHSYPGVFNHGKLDKGTALLLKHLDNIQSGRVLDFACGSGVIAAWLKAKNPALEIVASDVSTLATAATEATLAANQLSGLVLLADGLPAEPAVFQHIVSNPPFHTGQKTDYSIAEAFIRACPSRLSPGGSLTLVANNHLPYAQWLQESFGHCTILAQEAGFTIYQCIKTGA</sequence>
<dbReference type="InterPro" id="IPR023543">
    <property type="entry name" value="rRNA_ssu_MeTfrase_C"/>
</dbReference>
<dbReference type="RefSeq" id="WP_305944163.1">
    <property type="nucleotide sequence ID" value="NZ_JAUZVY010000001.1"/>
</dbReference>
<feature type="domain" description="Methyltransferase small" evidence="7">
    <location>
        <begin position="166"/>
        <end position="332"/>
    </location>
</feature>
<comment type="caution">
    <text evidence="9">The sequence shown here is derived from an EMBL/GenBank/DDBJ whole genome shotgun (WGS) entry which is preliminary data.</text>
</comment>
<keyword evidence="2 6" id="KW-0698">rRNA processing</keyword>
<dbReference type="EC" id="2.1.1.172" evidence="6"/>
<dbReference type="HAMAP" id="MF_01862">
    <property type="entry name" value="16SrRNA_methyltr_C"/>
    <property type="match status" value="1"/>
</dbReference>
<comment type="function">
    <text evidence="6">Specifically methylates the guanine in position 1207 of 16S rRNA in the 30S particle.</text>
</comment>
<keyword evidence="3 6" id="KW-0489">Methyltransferase</keyword>